<dbReference type="Proteomes" id="UP000633509">
    <property type="component" value="Unassembled WGS sequence"/>
</dbReference>
<protein>
    <submittedName>
        <fullName evidence="1">Uncharacterized protein</fullName>
    </submittedName>
</protein>
<comment type="caution">
    <text evidence="1">The sequence shown here is derived from an EMBL/GenBank/DDBJ whole genome shotgun (WGS) entry which is preliminary data.</text>
</comment>
<dbReference type="EMBL" id="JADBEK010000001">
    <property type="protein sequence ID" value="MBE1586955.1"/>
    <property type="molecule type" value="Genomic_DNA"/>
</dbReference>
<gene>
    <name evidence="1" type="ORF">H4W80_005213</name>
</gene>
<evidence type="ECO:0000313" key="1">
    <source>
        <dbReference type="EMBL" id="MBE1586955.1"/>
    </source>
</evidence>
<organism evidence="1 2">
    <name type="scientific">Nonomuraea angiospora</name>
    <dbReference type="NCBI Taxonomy" id="46172"/>
    <lineage>
        <taxon>Bacteria</taxon>
        <taxon>Bacillati</taxon>
        <taxon>Actinomycetota</taxon>
        <taxon>Actinomycetes</taxon>
        <taxon>Streptosporangiales</taxon>
        <taxon>Streptosporangiaceae</taxon>
        <taxon>Nonomuraea</taxon>
    </lineage>
</organism>
<keyword evidence="2" id="KW-1185">Reference proteome</keyword>
<evidence type="ECO:0000313" key="2">
    <source>
        <dbReference type="Proteomes" id="UP000633509"/>
    </source>
</evidence>
<dbReference type="RefSeq" id="WP_192787432.1">
    <property type="nucleotide sequence ID" value="NZ_JADBEK010000001.1"/>
</dbReference>
<proteinExistence type="predicted"/>
<reference evidence="1 2" key="1">
    <citation type="submission" date="2020-10" db="EMBL/GenBank/DDBJ databases">
        <title>Sequencing the genomes of 1000 actinobacteria strains.</title>
        <authorList>
            <person name="Klenk H.-P."/>
        </authorList>
    </citation>
    <scope>NUCLEOTIDE SEQUENCE [LARGE SCALE GENOMIC DNA]</scope>
    <source>
        <strain evidence="1 2">DSM 43173</strain>
    </source>
</reference>
<sequence>MPQNATSFIRTVNGGHVLRQKWYAEDAFACREQISPDLDIPPGCFEEYLREEMGLQGTQRKMAVVATGELVEGHERLPAYTAPWFSGGASDPLPPRDDPQRRTFNLGMVALG</sequence>
<name>A0ABR9M237_9ACTN</name>
<accession>A0ABR9M237</accession>